<evidence type="ECO:0000313" key="1">
    <source>
        <dbReference type="EMBL" id="CEK54199.1"/>
    </source>
</evidence>
<sequence length="52" mass="6194">LINTGYGALEEYEMEFHYRIHRPAHDDDDDDIRITVALEDKSRMNLLSVRRC</sequence>
<accession>A0A0B6YDE1</accession>
<organism evidence="1">
    <name type="scientific">Arion vulgaris</name>
    <dbReference type="NCBI Taxonomy" id="1028688"/>
    <lineage>
        <taxon>Eukaryota</taxon>
        <taxon>Metazoa</taxon>
        <taxon>Spiralia</taxon>
        <taxon>Lophotrochozoa</taxon>
        <taxon>Mollusca</taxon>
        <taxon>Gastropoda</taxon>
        <taxon>Heterobranchia</taxon>
        <taxon>Euthyneura</taxon>
        <taxon>Panpulmonata</taxon>
        <taxon>Eupulmonata</taxon>
        <taxon>Stylommatophora</taxon>
        <taxon>Helicina</taxon>
        <taxon>Arionoidea</taxon>
        <taxon>Arionidae</taxon>
        <taxon>Arion</taxon>
    </lineage>
</organism>
<dbReference type="EMBL" id="HACG01007334">
    <property type="protein sequence ID" value="CEK54199.1"/>
    <property type="molecule type" value="Transcribed_RNA"/>
</dbReference>
<feature type="non-terminal residue" evidence="1">
    <location>
        <position position="1"/>
    </location>
</feature>
<dbReference type="AlphaFoldDB" id="A0A0B6YDE1"/>
<reference evidence="1" key="1">
    <citation type="submission" date="2014-12" db="EMBL/GenBank/DDBJ databases">
        <title>Insight into the proteome of Arion vulgaris.</title>
        <authorList>
            <person name="Aradska J."/>
            <person name="Bulat T."/>
            <person name="Smidak R."/>
            <person name="Sarate P."/>
            <person name="Gangsoo J."/>
            <person name="Sialana F."/>
            <person name="Bilban M."/>
            <person name="Lubec G."/>
        </authorList>
    </citation>
    <scope>NUCLEOTIDE SEQUENCE</scope>
    <source>
        <tissue evidence="1">Skin</tissue>
    </source>
</reference>
<gene>
    <name evidence="1" type="primary">ORF22193</name>
</gene>
<proteinExistence type="predicted"/>
<protein>
    <submittedName>
        <fullName evidence="1">Uncharacterized protein</fullName>
    </submittedName>
</protein>
<name>A0A0B6YDE1_9EUPU</name>